<dbReference type="InterPro" id="IPR002818">
    <property type="entry name" value="DJ-1/PfpI"/>
</dbReference>
<dbReference type="OrthoDB" id="9792284at2"/>
<proteinExistence type="predicted"/>
<dbReference type="CDD" id="cd03141">
    <property type="entry name" value="GATase1_Hsp31_like"/>
    <property type="match status" value="1"/>
</dbReference>
<evidence type="ECO:0000313" key="3">
    <source>
        <dbReference type="EMBL" id="TCK26754.1"/>
    </source>
</evidence>
<dbReference type="AlphaFoldDB" id="A0A4R1HVI5"/>
<evidence type="ECO:0000256" key="1">
    <source>
        <dbReference type="ARBA" id="ARBA00023239"/>
    </source>
</evidence>
<dbReference type="GO" id="GO:0019172">
    <property type="term" value="F:glyoxalase III activity"/>
    <property type="evidence" value="ECO:0007669"/>
    <property type="project" value="TreeGrafter"/>
</dbReference>
<dbReference type="PANTHER" id="PTHR48094">
    <property type="entry name" value="PROTEIN/NUCLEIC ACID DEGLYCASE DJ-1-RELATED"/>
    <property type="match status" value="1"/>
</dbReference>
<dbReference type="InterPro" id="IPR008948">
    <property type="entry name" value="L-Aspartase-like"/>
</dbReference>
<dbReference type="InterPro" id="IPR050325">
    <property type="entry name" value="Prot/Nucl_acid_deglycase"/>
</dbReference>
<comment type="caution">
    <text evidence="3">The sequence shown here is derived from an EMBL/GenBank/DDBJ whole genome shotgun (WGS) entry which is preliminary data.</text>
</comment>
<protein>
    <submittedName>
        <fullName evidence="3">DJ-1/PfpI family protein</fullName>
    </submittedName>
</protein>
<dbReference type="PANTHER" id="PTHR48094:SF22">
    <property type="entry name" value="DJ-1_PFPI DOMAIN-CONTAINING PROTEIN"/>
    <property type="match status" value="1"/>
</dbReference>
<dbReference type="Gene3D" id="1.10.40.30">
    <property type="entry name" value="Fumarase/aspartase (C-terminal domain)"/>
    <property type="match status" value="1"/>
</dbReference>
<dbReference type="EMBL" id="SMFZ01000001">
    <property type="protein sequence ID" value="TCK26754.1"/>
    <property type="molecule type" value="Genomic_DNA"/>
</dbReference>
<sequence length="350" mass="38222">MPRLMFLVSSAHSLPLDDGTTHPTGYFAEEALTPYERFVAAGLDVDVVTPDGRPPYADPYGLDPIFHYPDEDEDFLASVTRTFAHDVDDIRLTLRHLTELGMIAARRVFFALREEGLTASDARDLVDRAARICWEQDREFVEVLVSENLAGPLSASRVQAALDAVNLDSRAESDRVARALSEIEGFRAPLDLSRMSVEQMAAYDAVFAPGGHGPMVDLADDDQVQRLLAVLHEKTAPIASLCHGPAMLLAAPAGTDGQWIFDGYRVTSITNEEEYQTEPAARPVADESQRPTGAVPWQLESALRNAGVVFDDARAPWTSHVVVDRNLITGQNPNSSEAVADAVLKSLDVL</sequence>
<keyword evidence="4" id="KW-1185">Reference proteome</keyword>
<name>A0A4R1HVI5_PSEEN</name>
<dbReference type="SUPFAM" id="SSF52317">
    <property type="entry name" value="Class I glutamine amidotransferase-like"/>
    <property type="match status" value="2"/>
</dbReference>
<dbReference type="GO" id="GO:0019243">
    <property type="term" value="P:methylglyoxal catabolic process to D-lactate via S-lactoyl-glutathione"/>
    <property type="evidence" value="ECO:0007669"/>
    <property type="project" value="TreeGrafter"/>
</dbReference>
<dbReference type="SMART" id="SM00998">
    <property type="entry name" value="ADSL_C"/>
    <property type="match status" value="1"/>
</dbReference>
<evidence type="ECO:0000313" key="4">
    <source>
        <dbReference type="Proteomes" id="UP000295560"/>
    </source>
</evidence>
<dbReference type="InterPro" id="IPR019468">
    <property type="entry name" value="AdenyloSucc_lyase_C"/>
</dbReference>
<dbReference type="Gene3D" id="3.40.50.880">
    <property type="match status" value="1"/>
</dbReference>
<dbReference type="GO" id="GO:0005737">
    <property type="term" value="C:cytoplasm"/>
    <property type="evidence" value="ECO:0007669"/>
    <property type="project" value="TreeGrafter"/>
</dbReference>
<organism evidence="3 4">
    <name type="scientific">Pseudonocardia endophytica</name>
    <dbReference type="NCBI Taxonomy" id="401976"/>
    <lineage>
        <taxon>Bacteria</taxon>
        <taxon>Bacillati</taxon>
        <taxon>Actinomycetota</taxon>
        <taxon>Actinomycetes</taxon>
        <taxon>Pseudonocardiales</taxon>
        <taxon>Pseudonocardiaceae</taxon>
        <taxon>Pseudonocardia</taxon>
    </lineage>
</organism>
<dbReference type="Pfam" id="PF01965">
    <property type="entry name" value="DJ-1_PfpI"/>
    <property type="match status" value="1"/>
</dbReference>
<feature type="domain" description="Adenylosuccinate lyase C-terminal" evidence="2">
    <location>
        <begin position="100"/>
        <end position="180"/>
    </location>
</feature>
<keyword evidence="1" id="KW-0456">Lyase</keyword>
<accession>A0A4R1HVI5</accession>
<gene>
    <name evidence="3" type="ORF">EV378_2599</name>
</gene>
<dbReference type="SUPFAM" id="SSF48557">
    <property type="entry name" value="L-aspartase-like"/>
    <property type="match status" value="1"/>
</dbReference>
<reference evidence="3 4" key="1">
    <citation type="submission" date="2019-03" db="EMBL/GenBank/DDBJ databases">
        <title>Sequencing the genomes of 1000 actinobacteria strains.</title>
        <authorList>
            <person name="Klenk H.-P."/>
        </authorList>
    </citation>
    <scope>NUCLEOTIDE SEQUENCE [LARGE SCALE GENOMIC DNA]</scope>
    <source>
        <strain evidence="3 4">DSM 44969</strain>
    </source>
</reference>
<dbReference type="Proteomes" id="UP000295560">
    <property type="component" value="Unassembled WGS sequence"/>
</dbReference>
<dbReference type="InterPro" id="IPR029062">
    <property type="entry name" value="Class_I_gatase-like"/>
</dbReference>
<evidence type="ECO:0000259" key="2">
    <source>
        <dbReference type="SMART" id="SM00998"/>
    </source>
</evidence>